<dbReference type="AlphaFoldDB" id="A0A977XV19"/>
<dbReference type="Gene3D" id="3.90.470.20">
    <property type="entry name" value="4'-phosphopantetheinyl transferase domain"/>
    <property type="match status" value="2"/>
</dbReference>
<dbReference type="PANTHER" id="PTHR12215:SF10">
    <property type="entry name" value="L-AMINOADIPATE-SEMIALDEHYDE DEHYDROGENASE-PHOSPHOPANTETHEINYL TRANSFERASE"/>
    <property type="match status" value="1"/>
</dbReference>
<keyword evidence="2 5" id="KW-0808">Transferase</keyword>
<organism evidence="5">
    <name type="scientific">Amphidinium carterae</name>
    <name type="common">Dinoflagellate</name>
    <dbReference type="NCBI Taxonomy" id="2961"/>
    <lineage>
        <taxon>Eukaryota</taxon>
        <taxon>Sar</taxon>
        <taxon>Alveolata</taxon>
        <taxon>Dinophyceae</taxon>
        <taxon>Amphidiniales</taxon>
        <taxon>Amphidiniaceae</taxon>
        <taxon>Amphidinium</taxon>
    </lineage>
</organism>
<dbReference type="EMBL" id="ON157050">
    <property type="protein sequence ID" value="UXX62027.1"/>
    <property type="molecule type" value="mRNA"/>
</dbReference>
<dbReference type="GO" id="GO:0008897">
    <property type="term" value="F:holo-[acyl-carrier-protein] synthase activity"/>
    <property type="evidence" value="ECO:0007669"/>
    <property type="project" value="UniProtKB-EC"/>
</dbReference>
<dbReference type="EC" id="2.7.8.7" evidence="1"/>
<evidence type="ECO:0000256" key="1">
    <source>
        <dbReference type="ARBA" id="ARBA00013172"/>
    </source>
</evidence>
<accession>A0A977XV19</accession>
<feature type="domain" description="4'-phosphopantetheinyl transferase" evidence="3">
    <location>
        <begin position="153"/>
        <end position="236"/>
    </location>
</feature>
<dbReference type="Pfam" id="PF01648">
    <property type="entry name" value="ACPS"/>
    <property type="match status" value="1"/>
</dbReference>
<dbReference type="Pfam" id="PF22624">
    <property type="entry name" value="AASDHPPT_N"/>
    <property type="match status" value="1"/>
</dbReference>
<dbReference type="InterPro" id="IPR050559">
    <property type="entry name" value="P-Pant_transferase_sf"/>
</dbReference>
<sequence length="355" mass="39528">MGSSQAAQALPPADVTYSELWESPVAPASGWGEASDGRWRWAVDVHSWLRFGSEDCEEFQNTLRLLPEADRDAVLRQQRWLDMKRTLLSRILARRACAKALGIDSFAGFEISRTYGGKPFLSRPLPDRMPNFNFNISHDGRWLILASDPLKLIGVDVAAPQLERGEGEDLSFISDLESMLFESEKAAIRASSSEIDQYATFQRLWSAKEAITKALGWGIDFDVSRIEVHLDPHIQTASLSGVLELLGLKQPSCDKLEANRNIPKAEASIDWWPRPDWELQQACLPGGHWVTVALGSVEEAVDRNGDFSKTLRLRGAANACLPREPEVPPAFEQLTVEALLPMGIRQHQREAVATS</sequence>
<evidence type="ECO:0000259" key="3">
    <source>
        <dbReference type="Pfam" id="PF01648"/>
    </source>
</evidence>
<reference evidence="5" key="2">
    <citation type="submission" date="2022-04" db="EMBL/GenBank/DDBJ databases">
        <authorList>
            <person name="Williams E.P."/>
            <person name="Bachvaroff T.R."/>
            <person name="Place A.R."/>
        </authorList>
    </citation>
    <scope>NUCLEOTIDE SEQUENCE</scope>
    <source>
        <strain evidence="5">NCMA1314</strain>
    </source>
</reference>
<proteinExistence type="evidence at transcript level"/>
<dbReference type="InterPro" id="IPR008278">
    <property type="entry name" value="4-PPantetheinyl_Trfase_dom"/>
</dbReference>
<feature type="domain" description="4'-phosphopantetheinyl transferase N-terminal" evidence="4">
    <location>
        <begin position="57"/>
        <end position="149"/>
    </location>
</feature>
<protein>
    <recommendedName>
        <fullName evidence="1">holo-[acyl-carrier-protein] synthase</fullName>
        <ecNumber evidence="1">2.7.8.7</ecNumber>
    </recommendedName>
</protein>
<evidence type="ECO:0000256" key="2">
    <source>
        <dbReference type="ARBA" id="ARBA00022679"/>
    </source>
</evidence>
<evidence type="ECO:0000259" key="4">
    <source>
        <dbReference type="Pfam" id="PF22624"/>
    </source>
</evidence>
<dbReference type="GO" id="GO:0005829">
    <property type="term" value="C:cytosol"/>
    <property type="evidence" value="ECO:0007669"/>
    <property type="project" value="TreeGrafter"/>
</dbReference>
<dbReference type="PANTHER" id="PTHR12215">
    <property type="entry name" value="PHOSPHOPANTETHEINE TRANSFERASE"/>
    <property type="match status" value="1"/>
</dbReference>
<dbReference type="InterPro" id="IPR055066">
    <property type="entry name" value="AASDHPPT_N"/>
</dbReference>
<evidence type="ECO:0000313" key="5">
    <source>
        <dbReference type="EMBL" id="UXX62027.1"/>
    </source>
</evidence>
<reference evidence="5" key="1">
    <citation type="journal article" date="2022" name="Mar. Drugs">
        <title>A Comparison of Dinoflagellate Thiolation Domain Binding Proteins Using In Vitro and Molecular Methods.</title>
        <authorList>
            <person name="Williams E."/>
            <person name="Bachvaroff T."/>
            <person name="Place A."/>
        </authorList>
    </citation>
    <scope>NUCLEOTIDE SEQUENCE</scope>
    <source>
        <strain evidence="5">NCMA1314</strain>
    </source>
</reference>
<gene>
    <name evidence="5" type="primary">PPTase1</name>
</gene>
<name>A0A977XV19_AMPCA</name>
<dbReference type="GO" id="GO:0000287">
    <property type="term" value="F:magnesium ion binding"/>
    <property type="evidence" value="ECO:0007669"/>
    <property type="project" value="InterPro"/>
</dbReference>
<dbReference type="GO" id="GO:0019878">
    <property type="term" value="P:lysine biosynthetic process via aminoadipic acid"/>
    <property type="evidence" value="ECO:0007669"/>
    <property type="project" value="TreeGrafter"/>
</dbReference>
<dbReference type="SUPFAM" id="SSF56214">
    <property type="entry name" value="4'-phosphopantetheinyl transferase"/>
    <property type="match status" value="2"/>
</dbReference>
<dbReference type="InterPro" id="IPR037143">
    <property type="entry name" value="4-PPantetheinyl_Trfase_dom_sf"/>
</dbReference>